<dbReference type="EMBL" id="DVJS01000019">
    <property type="protein sequence ID" value="HIS96488.1"/>
    <property type="molecule type" value="Genomic_DNA"/>
</dbReference>
<protein>
    <recommendedName>
        <fullName evidence="4">ATPase</fullName>
    </recommendedName>
</protein>
<name>A0A9D1G3C1_9FIRM</name>
<comment type="caution">
    <text evidence="2">The sequence shown here is derived from an EMBL/GenBank/DDBJ whole genome shotgun (WGS) entry which is preliminary data.</text>
</comment>
<evidence type="ECO:0000256" key="1">
    <source>
        <dbReference type="SAM" id="MobiDB-lite"/>
    </source>
</evidence>
<dbReference type="AlphaFoldDB" id="A0A9D1G3C1"/>
<organism evidence="2 3">
    <name type="scientific">Candidatus Scatomorpha pullistercoris</name>
    <dbReference type="NCBI Taxonomy" id="2840929"/>
    <lineage>
        <taxon>Bacteria</taxon>
        <taxon>Bacillati</taxon>
        <taxon>Bacillota</taxon>
        <taxon>Clostridia</taxon>
        <taxon>Eubacteriales</taxon>
        <taxon>Candidatus Scatomorpha</taxon>
    </lineage>
</organism>
<accession>A0A9D1G3C1</accession>
<proteinExistence type="predicted"/>
<feature type="compositionally biased region" description="Polar residues" evidence="1">
    <location>
        <begin position="143"/>
        <end position="152"/>
    </location>
</feature>
<evidence type="ECO:0000313" key="2">
    <source>
        <dbReference type="EMBL" id="HIS96488.1"/>
    </source>
</evidence>
<sequence>MDNEVMDLIEELYSMVSEAWGVPLGNDKCIVERDKVLNMIEDIKAQLPVELSEAKRLVSARDEFIGNAKREAESIRRAAEEKARAMVEEQEIVRIARARSSELMATAENRTSELKRVASDYVEDLLRRTEETLSTALSEVRSSHSQFRTAAGTQEPPAAQRNISQ</sequence>
<gene>
    <name evidence="2" type="ORF">IAD42_00775</name>
</gene>
<dbReference type="Proteomes" id="UP000886876">
    <property type="component" value="Unassembled WGS sequence"/>
</dbReference>
<reference evidence="2" key="1">
    <citation type="submission" date="2020-10" db="EMBL/GenBank/DDBJ databases">
        <authorList>
            <person name="Gilroy R."/>
        </authorList>
    </citation>
    <scope>NUCLEOTIDE SEQUENCE</scope>
    <source>
        <strain evidence="2">ChiHecec3B27-6122</strain>
    </source>
</reference>
<reference evidence="2" key="2">
    <citation type="journal article" date="2021" name="PeerJ">
        <title>Extensive microbial diversity within the chicken gut microbiome revealed by metagenomics and culture.</title>
        <authorList>
            <person name="Gilroy R."/>
            <person name="Ravi A."/>
            <person name="Getino M."/>
            <person name="Pursley I."/>
            <person name="Horton D.L."/>
            <person name="Alikhan N.F."/>
            <person name="Baker D."/>
            <person name="Gharbi K."/>
            <person name="Hall N."/>
            <person name="Watson M."/>
            <person name="Adriaenssens E.M."/>
            <person name="Foster-Nyarko E."/>
            <person name="Jarju S."/>
            <person name="Secka A."/>
            <person name="Antonio M."/>
            <person name="Oren A."/>
            <person name="Chaudhuri R.R."/>
            <person name="La Ragione R."/>
            <person name="Hildebrand F."/>
            <person name="Pallen M.J."/>
        </authorList>
    </citation>
    <scope>NUCLEOTIDE SEQUENCE</scope>
    <source>
        <strain evidence="2">ChiHecec3B27-6122</strain>
    </source>
</reference>
<feature type="region of interest" description="Disordered" evidence="1">
    <location>
        <begin position="137"/>
        <end position="165"/>
    </location>
</feature>
<evidence type="ECO:0000313" key="3">
    <source>
        <dbReference type="Proteomes" id="UP000886876"/>
    </source>
</evidence>
<evidence type="ECO:0008006" key="4">
    <source>
        <dbReference type="Google" id="ProtNLM"/>
    </source>
</evidence>